<dbReference type="SUPFAM" id="SSF55874">
    <property type="entry name" value="ATPase domain of HSP90 chaperone/DNA topoisomerase II/histidine kinase"/>
    <property type="match status" value="1"/>
</dbReference>
<dbReference type="Proteomes" id="UP001221558">
    <property type="component" value="Chromosome"/>
</dbReference>
<keyword evidence="9 15" id="KW-0067">ATP-binding</keyword>
<dbReference type="Pfam" id="PF00512">
    <property type="entry name" value="HisKA"/>
    <property type="match status" value="1"/>
</dbReference>
<keyword evidence="7" id="KW-0547">Nucleotide-binding</keyword>
<evidence type="ECO:0000259" key="14">
    <source>
        <dbReference type="PROSITE" id="PS50109"/>
    </source>
</evidence>
<keyword evidence="12 13" id="KW-0472">Membrane</keyword>
<evidence type="ECO:0000313" key="16">
    <source>
        <dbReference type="Proteomes" id="UP001221558"/>
    </source>
</evidence>
<dbReference type="InterPro" id="IPR005467">
    <property type="entry name" value="His_kinase_dom"/>
</dbReference>
<evidence type="ECO:0000256" key="11">
    <source>
        <dbReference type="ARBA" id="ARBA00023012"/>
    </source>
</evidence>
<dbReference type="InterPro" id="IPR004358">
    <property type="entry name" value="Sig_transdc_His_kin-like_C"/>
</dbReference>
<evidence type="ECO:0000256" key="6">
    <source>
        <dbReference type="ARBA" id="ARBA00022692"/>
    </source>
</evidence>
<dbReference type="EC" id="2.7.13.3" evidence="3"/>
<keyword evidence="6 13" id="KW-0812">Transmembrane</keyword>
<protein>
    <recommendedName>
        <fullName evidence="3">histidine kinase</fullName>
        <ecNumber evidence="3">2.7.13.3</ecNumber>
    </recommendedName>
</protein>
<dbReference type="PROSITE" id="PS50109">
    <property type="entry name" value="HIS_KIN"/>
    <property type="match status" value="1"/>
</dbReference>
<gene>
    <name evidence="15" type="ORF">PQ465_09180</name>
</gene>
<feature type="transmembrane region" description="Helical" evidence="13">
    <location>
        <begin position="81"/>
        <end position="101"/>
    </location>
</feature>
<dbReference type="CDD" id="cd00075">
    <property type="entry name" value="HATPase"/>
    <property type="match status" value="1"/>
</dbReference>
<evidence type="ECO:0000313" key="15">
    <source>
        <dbReference type="EMBL" id="WDF70530.1"/>
    </source>
</evidence>
<dbReference type="Gene3D" id="3.30.565.10">
    <property type="entry name" value="Histidine kinase-like ATPase, C-terminal domain"/>
    <property type="match status" value="1"/>
</dbReference>
<dbReference type="PRINTS" id="PR00344">
    <property type="entry name" value="BCTRLSENSOR"/>
</dbReference>
<dbReference type="SMART" id="SM00387">
    <property type="entry name" value="HATPase_c"/>
    <property type="match status" value="1"/>
</dbReference>
<dbReference type="Pfam" id="PF13493">
    <property type="entry name" value="DUF4118"/>
    <property type="match status" value="1"/>
</dbReference>
<proteinExistence type="predicted"/>
<dbReference type="PROSITE" id="PS51257">
    <property type="entry name" value="PROKAR_LIPOPROTEIN"/>
    <property type="match status" value="1"/>
</dbReference>
<evidence type="ECO:0000256" key="8">
    <source>
        <dbReference type="ARBA" id="ARBA00022777"/>
    </source>
</evidence>
<feature type="transmembrane region" description="Helical" evidence="13">
    <location>
        <begin position="6"/>
        <end position="24"/>
    </location>
</feature>
<dbReference type="InterPro" id="IPR003661">
    <property type="entry name" value="HisK_dim/P_dom"/>
</dbReference>
<keyword evidence="5" id="KW-0808">Transferase</keyword>
<dbReference type="PANTHER" id="PTHR45569:SF1">
    <property type="entry name" value="SENSOR PROTEIN KDPD"/>
    <property type="match status" value="1"/>
</dbReference>
<evidence type="ECO:0000256" key="10">
    <source>
        <dbReference type="ARBA" id="ARBA00022989"/>
    </source>
</evidence>
<accession>A0ABY7WND1</accession>
<organism evidence="15 16">
    <name type="scientific">Sphingobacterium oryzagri</name>
    <dbReference type="NCBI Taxonomy" id="3025669"/>
    <lineage>
        <taxon>Bacteria</taxon>
        <taxon>Pseudomonadati</taxon>
        <taxon>Bacteroidota</taxon>
        <taxon>Sphingobacteriia</taxon>
        <taxon>Sphingobacteriales</taxon>
        <taxon>Sphingobacteriaceae</taxon>
        <taxon>Sphingobacterium</taxon>
    </lineage>
</organism>
<comment type="catalytic activity">
    <reaction evidence="1">
        <text>ATP + protein L-histidine = ADP + protein N-phospho-L-histidine.</text>
        <dbReference type="EC" id="2.7.13.3"/>
    </reaction>
</comment>
<dbReference type="SUPFAM" id="SSF47384">
    <property type="entry name" value="Homodimeric domain of signal transducing histidine kinase"/>
    <property type="match status" value="1"/>
</dbReference>
<dbReference type="EMBL" id="CP117880">
    <property type="protein sequence ID" value="WDF70530.1"/>
    <property type="molecule type" value="Genomic_DNA"/>
</dbReference>
<feature type="domain" description="Histidine kinase" evidence="14">
    <location>
        <begin position="127"/>
        <end position="340"/>
    </location>
</feature>
<sequence length="349" mass="38976">MIKQGIISVVSVLVVSFACFFLWGELNYQAVALLLLLTVSVLAMVYDIIPVLLASALSAIIWNYCFIPPRFTLDVGSTADLLMFLSYFFVALLNGVLTAKIKQAERKARDREEKEKTIRLYNTLLNSLSHELRTPISTIIRAIDLMKRDERDLSSAHQQELLEAMEIATLRLNGQVGNLLDMSRLESGNLRLNLDWCDITELIYLTVRKIDRRTSHQISYQETETLPLFKVDSGLLEQVLHVLLDNAVCYTPDGTSVFIQAEPSPTGLSITIKDQGPGFPADKMDKVFEKFYRLPGSKTGGSGLGLSIAKGFVNAHGGEITLVNNKDRGSLFKINLPCEVSYLNQLKNE</sequence>
<keyword evidence="4" id="KW-0597">Phosphoprotein</keyword>
<comment type="subcellular location">
    <subcellularLocation>
        <location evidence="2">Membrane</location>
        <topology evidence="2">Multi-pass membrane protein</topology>
    </subcellularLocation>
</comment>
<evidence type="ECO:0000256" key="2">
    <source>
        <dbReference type="ARBA" id="ARBA00004141"/>
    </source>
</evidence>
<evidence type="ECO:0000256" key="12">
    <source>
        <dbReference type="ARBA" id="ARBA00023136"/>
    </source>
</evidence>
<evidence type="ECO:0000256" key="13">
    <source>
        <dbReference type="SAM" id="Phobius"/>
    </source>
</evidence>
<dbReference type="InterPro" id="IPR052023">
    <property type="entry name" value="Histidine_kinase_KdpD"/>
</dbReference>
<dbReference type="Gene3D" id="1.20.120.620">
    <property type="entry name" value="Backbone structure of the membrane domain of e. Coli histidine kinase receptor kdpd"/>
    <property type="match status" value="1"/>
</dbReference>
<evidence type="ECO:0000256" key="7">
    <source>
        <dbReference type="ARBA" id="ARBA00022741"/>
    </source>
</evidence>
<dbReference type="GO" id="GO:0005524">
    <property type="term" value="F:ATP binding"/>
    <property type="evidence" value="ECO:0007669"/>
    <property type="project" value="UniProtKB-KW"/>
</dbReference>
<dbReference type="PANTHER" id="PTHR45569">
    <property type="entry name" value="SENSOR PROTEIN KDPD"/>
    <property type="match status" value="1"/>
</dbReference>
<dbReference type="InterPro" id="IPR003594">
    <property type="entry name" value="HATPase_dom"/>
</dbReference>
<dbReference type="InterPro" id="IPR036890">
    <property type="entry name" value="HATPase_C_sf"/>
</dbReference>
<name>A0ABY7WND1_9SPHI</name>
<dbReference type="Pfam" id="PF02518">
    <property type="entry name" value="HATPase_c"/>
    <property type="match status" value="1"/>
</dbReference>
<keyword evidence="11" id="KW-0902">Two-component regulatory system</keyword>
<dbReference type="InterPro" id="IPR025201">
    <property type="entry name" value="KdpD_TM"/>
</dbReference>
<evidence type="ECO:0000256" key="1">
    <source>
        <dbReference type="ARBA" id="ARBA00000085"/>
    </source>
</evidence>
<reference evidence="15 16" key="1">
    <citation type="submission" date="2023-02" db="EMBL/GenBank/DDBJ databases">
        <title>Genome sequence of Sphingobacterium sp. KACC 22765.</title>
        <authorList>
            <person name="Kim S."/>
            <person name="Heo J."/>
            <person name="Kwon S.-W."/>
        </authorList>
    </citation>
    <scope>NUCLEOTIDE SEQUENCE [LARGE SCALE GENOMIC DNA]</scope>
    <source>
        <strain evidence="15 16">KACC 22765</strain>
    </source>
</reference>
<evidence type="ECO:0000256" key="5">
    <source>
        <dbReference type="ARBA" id="ARBA00022679"/>
    </source>
</evidence>
<keyword evidence="10 13" id="KW-1133">Transmembrane helix</keyword>
<dbReference type="SMART" id="SM00388">
    <property type="entry name" value="HisKA"/>
    <property type="match status" value="1"/>
</dbReference>
<dbReference type="InterPro" id="IPR036097">
    <property type="entry name" value="HisK_dim/P_sf"/>
</dbReference>
<evidence type="ECO:0000256" key="3">
    <source>
        <dbReference type="ARBA" id="ARBA00012438"/>
    </source>
</evidence>
<dbReference type="Gene3D" id="1.10.287.130">
    <property type="match status" value="1"/>
</dbReference>
<evidence type="ECO:0000256" key="9">
    <source>
        <dbReference type="ARBA" id="ARBA00022840"/>
    </source>
</evidence>
<dbReference type="InterPro" id="IPR038318">
    <property type="entry name" value="KdpD_sf"/>
</dbReference>
<keyword evidence="16" id="KW-1185">Reference proteome</keyword>
<dbReference type="CDD" id="cd00082">
    <property type="entry name" value="HisKA"/>
    <property type="match status" value="1"/>
</dbReference>
<keyword evidence="8" id="KW-0418">Kinase</keyword>
<dbReference type="RefSeq" id="WP_274269236.1">
    <property type="nucleotide sequence ID" value="NZ_CP117880.1"/>
</dbReference>
<evidence type="ECO:0000256" key="4">
    <source>
        <dbReference type="ARBA" id="ARBA00022553"/>
    </source>
</evidence>
<feature type="transmembrane region" description="Helical" evidence="13">
    <location>
        <begin position="31"/>
        <end position="61"/>
    </location>
</feature>